<protein>
    <submittedName>
        <fullName evidence="2">Uncharacterized protein</fullName>
    </submittedName>
</protein>
<dbReference type="OrthoDB" id="2289008at2759"/>
<feature type="compositionally biased region" description="Acidic residues" evidence="1">
    <location>
        <begin position="104"/>
        <end position="116"/>
    </location>
</feature>
<gene>
    <name evidence="2" type="ORF">LCOR_00155.1</name>
</gene>
<dbReference type="EMBL" id="CBTN010000001">
    <property type="protein sequence ID" value="CDH48371.1"/>
    <property type="molecule type" value="Genomic_DNA"/>
</dbReference>
<feature type="compositionally biased region" description="Acidic residues" evidence="1">
    <location>
        <begin position="55"/>
        <end position="68"/>
    </location>
</feature>
<organism evidence="2 3">
    <name type="scientific">Lichtheimia corymbifera JMRC:FSU:9682</name>
    <dbReference type="NCBI Taxonomy" id="1263082"/>
    <lineage>
        <taxon>Eukaryota</taxon>
        <taxon>Fungi</taxon>
        <taxon>Fungi incertae sedis</taxon>
        <taxon>Mucoromycota</taxon>
        <taxon>Mucoromycotina</taxon>
        <taxon>Mucoromycetes</taxon>
        <taxon>Mucorales</taxon>
        <taxon>Lichtheimiaceae</taxon>
        <taxon>Lichtheimia</taxon>
    </lineage>
</organism>
<evidence type="ECO:0000313" key="3">
    <source>
        <dbReference type="Proteomes" id="UP000027586"/>
    </source>
</evidence>
<feature type="compositionally biased region" description="Basic and acidic residues" evidence="1">
    <location>
        <begin position="93"/>
        <end position="103"/>
    </location>
</feature>
<comment type="caution">
    <text evidence="2">The sequence shown here is derived from an EMBL/GenBank/DDBJ whole genome shotgun (WGS) entry which is preliminary data.</text>
</comment>
<feature type="compositionally biased region" description="Low complexity" evidence="1">
    <location>
        <begin position="39"/>
        <end position="50"/>
    </location>
</feature>
<evidence type="ECO:0000256" key="1">
    <source>
        <dbReference type="SAM" id="MobiDB-lite"/>
    </source>
</evidence>
<evidence type="ECO:0000313" key="2">
    <source>
        <dbReference type="EMBL" id="CDH48371.1"/>
    </source>
</evidence>
<sequence>MNRLGFGDFHAAHFSPQQVEQWKHLLQRNLYPSWQPYQEQQQQQQYQHEPTLNDAMEEEEVDQQQDIQDDQGQLHGLSKEAIEIFRFSEAYRKEREAAEREQGGDEDEDEDQGTFDDEPYICNGLHKGGIETPANRLIHIDTEAEYSEKVVIQERFLDAEYIETCQTKDSPVVLWPVVPLR</sequence>
<dbReference type="AlphaFoldDB" id="A0A068RHB6"/>
<reference evidence="2" key="1">
    <citation type="submission" date="2013-08" db="EMBL/GenBank/DDBJ databases">
        <title>Gene expansion shapes genome architecture in the human pathogen Lichtheimia corymbifera: an evolutionary genomics analysis in the ancient terrestrial Mucorales (Mucoromycotina).</title>
        <authorList>
            <person name="Schwartze V.U."/>
            <person name="Winter S."/>
            <person name="Shelest E."/>
            <person name="Marcet-Houben M."/>
            <person name="Horn F."/>
            <person name="Wehner S."/>
            <person name="Hoffmann K."/>
            <person name="Riege K."/>
            <person name="Sammeth M."/>
            <person name="Nowrousian M."/>
            <person name="Valiante V."/>
            <person name="Linde J."/>
            <person name="Jacobsen I.D."/>
            <person name="Marz M."/>
            <person name="Brakhage A.A."/>
            <person name="Gabaldon T."/>
            <person name="Bocker S."/>
            <person name="Voigt K."/>
        </authorList>
    </citation>
    <scope>NUCLEOTIDE SEQUENCE [LARGE SCALE GENOMIC DNA]</scope>
    <source>
        <strain evidence="2">FSU 9682</strain>
    </source>
</reference>
<name>A0A068RHB6_9FUNG</name>
<feature type="region of interest" description="Disordered" evidence="1">
    <location>
        <begin position="93"/>
        <end position="116"/>
    </location>
</feature>
<dbReference type="Proteomes" id="UP000027586">
    <property type="component" value="Unassembled WGS sequence"/>
</dbReference>
<keyword evidence="3" id="KW-1185">Reference proteome</keyword>
<dbReference type="VEuPathDB" id="FungiDB:LCOR_00155.1"/>
<proteinExistence type="predicted"/>
<accession>A0A068RHB6</accession>
<feature type="region of interest" description="Disordered" evidence="1">
    <location>
        <begin position="39"/>
        <end position="68"/>
    </location>
</feature>